<feature type="binding site" evidence="3">
    <location>
        <position position="239"/>
    </location>
    <ligand>
        <name>a divalent metal cation</name>
        <dbReference type="ChEBI" id="CHEBI:60240"/>
    </ligand>
</feature>
<feature type="binding site" evidence="3">
    <location>
        <position position="45"/>
    </location>
    <ligand>
        <name>a divalent metal cation</name>
        <dbReference type="ChEBI" id="CHEBI:60240"/>
    </ligand>
</feature>
<dbReference type="Proteomes" id="UP000630528">
    <property type="component" value="Unassembled WGS sequence"/>
</dbReference>
<feature type="binding site" evidence="3">
    <location>
        <position position="188"/>
    </location>
    <ligand>
        <name>a divalent metal cation</name>
        <dbReference type="ChEBI" id="CHEBI:60240"/>
    </ligand>
</feature>
<dbReference type="SUPFAM" id="SSF63829">
    <property type="entry name" value="Calcium-dependent phosphotriesterase"/>
    <property type="match status" value="1"/>
</dbReference>
<evidence type="ECO:0000256" key="1">
    <source>
        <dbReference type="ARBA" id="ARBA00022801"/>
    </source>
</evidence>
<sequence>MSDVSFSMSARYPDPRIEVLDERFLKLRLFSASVEQLFTGLRWGEGPVWFGDGRYLLVSDIPNNRILRWDEASGAVSTFRQPSNNANGHFRDRRGRLLTCEHLTRRVTRTEYDGSITVLADRFDGKRLNSPNDIVCARDGSIWFTDPSFGIAGHWEGEPAEQELPHAVYRIAPDGKLQQVLTDLAGPNGLAFSPDESVLYIVESRAAPNRLIWAYDHGRDGQLSNKRIAADAKGPGAFDGFRVDVAGNLWCGFGSNGALDANPDGLDGVRVFAPDGTAIGHIHLPERCANVCFGGRQRNRLFMAASHSVYALYVNTQGAS</sequence>
<reference evidence="5" key="1">
    <citation type="journal article" date="2012" name="J. Microbiol. Biotechnol.">
        <title>Ramlibacter ginsenosidimutans sp. nov., with ginsenoside-converting activity.</title>
        <authorList>
            <person name="Wang L."/>
            <person name="An D.S."/>
            <person name="Kim S.G."/>
            <person name="Jin F.X."/>
            <person name="Kim S.C."/>
            <person name="Lee S.T."/>
            <person name="Im W.T."/>
        </authorList>
    </citation>
    <scope>NUCLEOTIDE SEQUENCE</scope>
    <source>
        <strain evidence="5">KACC 17527</strain>
    </source>
</reference>
<dbReference type="AlphaFoldDB" id="A0A934TXT5"/>
<comment type="cofactor">
    <cofactor evidence="3">
        <name>Zn(2+)</name>
        <dbReference type="ChEBI" id="CHEBI:29105"/>
    </cofactor>
    <text evidence="3">Binds 1 divalent metal cation per subunit.</text>
</comment>
<gene>
    <name evidence="5" type="ORF">JJB11_24320</name>
</gene>
<dbReference type="EMBL" id="JAEPWM010000016">
    <property type="protein sequence ID" value="MBK6009236.1"/>
    <property type="molecule type" value="Genomic_DNA"/>
</dbReference>
<feature type="binding site" evidence="3">
    <location>
        <position position="156"/>
    </location>
    <ligand>
        <name>substrate</name>
    </ligand>
</feature>
<dbReference type="InterPro" id="IPR011042">
    <property type="entry name" value="6-blade_b-propeller_TolB-like"/>
</dbReference>
<organism evidence="5 6">
    <name type="scientific">Ramlibacter ginsenosidimutans</name>
    <dbReference type="NCBI Taxonomy" id="502333"/>
    <lineage>
        <taxon>Bacteria</taxon>
        <taxon>Pseudomonadati</taxon>
        <taxon>Pseudomonadota</taxon>
        <taxon>Betaproteobacteria</taxon>
        <taxon>Burkholderiales</taxon>
        <taxon>Comamonadaceae</taxon>
        <taxon>Ramlibacter</taxon>
    </lineage>
</organism>
<dbReference type="GO" id="GO:0046872">
    <property type="term" value="F:metal ion binding"/>
    <property type="evidence" value="ECO:0007669"/>
    <property type="project" value="UniProtKB-KW"/>
</dbReference>
<feature type="active site" description="Proton donor/acceptor" evidence="2">
    <location>
        <position position="239"/>
    </location>
</feature>
<comment type="caution">
    <text evidence="5">The sequence shown here is derived from an EMBL/GenBank/DDBJ whole genome shotgun (WGS) entry which is preliminary data.</text>
</comment>
<feature type="binding site" evidence="3">
    <location>
        <position position="132"/>
    </location>
    <ligand>
        <name>substrate</name>
    </ligand>
</feature>
<feature type="domain" description="SMP-30/Gluconolactonase/LRE-like region" evidence="4">
    <location>
        <begin position="43"/>
        <end position="306"/>
    </location>
</feature>
<dbReference type="GO" id="GO:0016787">
    <property type="term" value="F:hydrolase activity"/>
    <property type="evidence" value="ECO:0007669"/>
    <property type="project" value="UniProtKB-KW"/>
</dbReference>
<evidence type="ECO:0000256" key="2">
    <source>
        <dbReference type="PIRSR" id="PIRSR605511-1"/>
    </source>
</evidence>
<proteinExistence type="predicted"/>
<evidence type="ECO:0000259" key="4">
    <source>
        <dbReference type="Pfam" id="PF08450"/>
    </source>
</evidence>
<name>A0A934TXT5_9BURK</name>
<keyword evidence="6" id="KW-1185">Reference proteome</keyword>
<dbReference type="Pfam" id="PF08450">
    <property type="entry name" value="SGL"/>
    <property type="match status" value="1"/>
</dbReference>
<dbReference type="InterPro" id="IPR051262">
    <property type="entry name" value="SMP-30/CGR1_Lactonase"/>
</dbReference>
<dbReference type="Gene3D" id="2.120.10.30">
    <property type="entry name" value="TolB, C-terminal domain"/>
    <property type="match status" value="1"/>
</dbReference>
<keyword evidence="1" id="KW-0378">Hydrolase</keyword>
<dbReference type="PANTHER" id="PTHR47572">
    <property type="entry name" value="LIPOPROTEIN-RELATED"/>
    <property type="match status" value="1"/>
</dbReference>
<evidence type="ECO:0000256" key="3">
    <source>
        <dbReference type="PIRSR" id="PIRSR605511-2"/>
    </source>
</evidence>
<reference evidence="5" key="2">
    <citation type="submission" date="2021-01" db="EMBL/GenBank/DDBJ databases">
        <authorList>
            <person name="Kang M."/>
        </authorList>
    </citation>
    <scope>NUCLEOTIDE SEQUENCE</scope>
    <source>
        <strain evidence="5">KACC 17527</strain>
    </source>
</reference>
<keyword evidence="3" id="KW-0862">Zinc</keyword>
<dbReference type="InterPro" id="IPR013658">
    <property type="entry name" value="SGL"/>
</dbReference>
<dbReference type="InterPro" id="IPR005511">
    <property type="entry name" value="SMP-30"/>
</dbReference>
<dbReference type="PANTHER" id="PTHR47572:SF4">
    <property type="entry name" value="LACTONASE DRP35"/>
    <property type="match status" value="1"/>
</dbReference>
<dbReference type="PRINTS" id="PR01790">
    <property type="entry name" value="SMP30FAMILY"/>
</dbReference>
<evidence type="ECO:0000313" key="6">
    <source>
        <dbReference type="Proteomes" id="UP000630528"/>
    </source>
</evidence>
<dbReference type="RefSeq" id="WP_201177669.1">
    <property type="nucleotide sequence ID" value="NZ_JAEPWM010000016.1"/>
</dbReference>
<keyword evidence="3" id="KW-0479">Metal-binding</keyword>
<protein>
    <submittedName>
        <fullName evidence="5">SMP-30/gluconolactonase/LRE family protein</fullName>
    </submittedName>
</protein>
<evidence type="ECO:0000313" key="5">
    <source>
        <dbReference type="EMBL" id="MBK6009236.1"/>
    </source>
</evidence>
<accession>A0A934TXT5</accession>